<comment type="caution">
    <text evidence="1">The sequence shown here is derived from an EMBL/GenBank/DDBJ whole genome shotgun (WGS) entry which is preliminary data.</text>
</comment>
<dbReference type="EMBL" id="VSRR010045627">
    <property type="protein sequence ID" value="MPC77337.1"/>
    <property type="molecule type" value="Genomic_DNA"/>
</dbReference>
<proteinExistence type="predicted"/>
<keyword evidence="2" id="KW-1185">Reference proteome</keyword>
<protein>
    <submittedName>
        <fullName evidence="1">Uncharacterized protein</fullName>
    </submittedName>
</protein>
<gene>
    <name evidence="1" type="ORF">E2C01_071789</name>
</gene>
<sequence>MYHHIKRGWEKLHKDSNTLSWPTCYQRHQEHGVLCSFRSQEEGTGAGSHATTTLPGFRVFLKVNKTLQVFSCFLLTQLGKTGQSQQNY</sequence>
<organism evidence="1 2">
    <name type="scientific">Portunus trituberculatus</name>
    <name type="common">Swimming crab</name>
    <name type="synonym">Neptunus trituberculatus</name>
    <dbReference type="NCBI Taxonomy" id="210409"/>
    <lineage>
        <taxon>Eukaryota</taxon>
        <taxon>Metazoa</taxon>
        <taxon>Ecdysozoa</taxon>
        <taxon>Arthropoda</taxon>
        <taxon>Crustacea</taxon>
        <taxon>Multicrustacea</taxon>
        <taxon>Malacostraca</taxon>
        <taxon>Eumalacostraca</taxon>
        <taxon>Eucarida</taxon>
        <taxon>Decapoda</taxon>
        <taxon>Pleocyemata</taxon>
        <taxon>Brachyura</taxon>
        <taxon>Eubrachyura</taxon>
        <taxon>Portunoidea</taxon>
        <taxon>Portunidae</taxon>
        <taxon>Portuninae</taxon>
        <taxon>Portunus</taxon>
    </lineage>
</organism>
<name>A0A5B7I770_PORTR</name>
<dbReference type="Proteomes" id="UP000324222">
    <property type="component" value="Unassembled WGS sequence"/>
</dbReference>
<evidence type="ECO:0000313" key="1">
    <source>
        <dbReference type="EMBL" id="MPC77337.1"/>
    </source>
</evidence>
<reference evidence="1 2" key="1">
    <citation type="submission" date="2019-05" db="EMBL/GenBank/DDBJ databases">
        <title>Another draft genome of Portunus trituberculatus and its Hox gene families provides insights of decapod evolution.</title>
        <authorList>
            <person name="Jeong J.-H."/>
            <person name="Song I."/>
            <person name="Kim S."/>
            <person name="Choi T."/>
            <person name="Kim D."/>
            <person name="Ryu S."/>
            <person name="Kim W."/>
        </authorList>
    </citation>
    <scope>NUCLEOTIDE SEQUENCE [LARGE SCALE GENOMIC DNA]</scope>
    <source>
        <tissue evidence="1">Muscle</tissue>
    </source>
</reference>
<accession>A0A5B7I770</accession>
<dbReference type="AlphaFoldDB" id="A0A5B7I770"/>
<evidence type="ECO:0000313" key="2">
    <source>
        <dbReference type="Proteomes" id="UP000324222"/>
    </source>
</evidence>